<evidence type="ECO:0000256" key="1">
    <source>
        <dbReference type="ARBA" id="ARBA00022741"/>
    </source>
</evidence>
<evidence type="ECO:0000256" key="2">
    <source>
        <dbReference type="ARBA" id="ARBA00022840"/>
    </source>
</evidence>
<dbReference type="PANTHER" id="PTHR43637:SF2">
    <property type="entry name" value="PROTEIN GVPD 1"/>
    <property type="match status" value="1"/>
</dbReference>
<keyword evidence="1" id="KW-0547">Nucleotide-binding</keyword>
<organism evidence="4 5">
    <name type="scientific">Halobium salinum</name>
    <dbReference type="NCBI Taxonomy" id="1364940"/>
    <lineage>
        <taxon>Archaea</taxon>
        <taxon>Methanobacteriati</taxon>
        <taxon>Methanobacteriota</taxon>
        <taxon>Stenosarchaea group</taxon>
        <taxon>Halobacteria</taxon>
        <taxon>Halobacteriales</taxon>
        <taxon>Haloferacaceae</taxon>
        <taxon>Halobium</taxon>
    </lineage>
</organism>
<dbReference type="EMBL" id="JBHSDS010000002">
    <property type="protein sequence ID" value="MFC4356782.1"/>
    <property type="molecule type" value="Genomic_DNA"/>
</dbReference>
<name>A0ABD5P7C2_9EURY</name>
<evidence type="ECO:0000313" key="4">
    <source>
        <dbReference type="EMBL" id="MFC4356782.1"/>
    </source>
</evidence>
<evidence type="ECO:0000313" key="5">
    <source>
        <dbReference type="Proteomes" id="UP001595921"/>
    </source>
</evidence>
<dbReference type="Proteomes" id="UP001595921">
    <property type="component" value="Unassembled WGS sequence"/>
</dbReference>
<protein>
    <submittedName>
        <fullName evidence="4">RAD55 family ATPase</fullName>
    </submittedName>
</protein>
<dbReference type="SUPFAM" id="SSF52540">
    <property type="entry name" value="P-loop containing nucleoside triphosphate hydrolases"/>
    <property type="match status" value="1"/>
</dbReference>
<keyword evidence="5" id="KW-1185">Reference proteome</keyword>
<reference evidence="4 5" key="1">
    <citation type="journal article" date="2019" name="Int. J. Syst. Evol. Microbiol.">
        <title>The Global Catalogue of Microorganisms (GCM) 10K type strain sequencing project: providing services to taxonomists for standard genome sequencing and annotation.</title>
        <authorList>
            <consortium name="The Broad Institute Genomics Platform"/>
            <consortium name="The Broad Institute Genome Sequencing Center for Infectious Disease"/>
            <person name="Wu L."/>
            <person name="Ma J."/>
        </authorList>
    </citation>
    <scope>NUCLEOTIDE SEQUENCE [LARGE SCALE GENOMIC DNA]</scope>
    <source>
        <strain evidence="4 5">CGMCC 1.12553</strain>
    </source>
</reference>
<dbReference type="PANTHER" id="PTHR43637">
    <property type="entry name" value="UPF0273 PROTEIN TM_0370"/>
    <property type="match status" value="1"/>
</dbReference>
<evidence type="ECO:0000259" key="3">
    <source>
        <dbReference type="PROSITE" id="PS51146"/>
    </source>
</evidence>
<keyword evidence="2" id="KW-0067">ATP-binding</keyword>
<dbReference type="RefSeq" id="WP_267625220.1">
    <property type="nucleotide sequence ID" value="NZ_JAODIW010000010.1"/>
</dbReference>
<dbReference type="Gene3D" id="3.40.50.300">
    <property type="entry name" value="P-loop containing nucleotide triphosphate hydrolases"/>
    <property type="match status" value="2"/>
</dbReference>
<proteinExistence type="predicted"/>
<dbReference type="InterPro" id="IPR014774">
    <property type="entry name" value="KaiC-like_dom"/>
</dbReference>
<dbReference type="AlphaFoldDB" id="A0ABD5P7C2"/>
<dbReference type="PROSITE" id="PS51146">
    <property type="entry name" value="KAIC"/>
    <property type="match status" value="1"/>
</dbReference>
<gene>
    <name evidence="4" type="ORF">ACFO0N_02335</name>
</gene>
<dbReference type="Pfam" id="PF06745">
    <property type="entry name" value="ATPase"/>
    <property type="match status" value="1"/>
</dbReference>
<comment type="caution">
    <text evidence="4">The sequence shown here is derived from an EMBL/GenBank/DDBJ whole genome shotgun (WGS) entry which is preliminary data.</text>
</comment>
<dbReference type="InterPro" id="IPR027417">
    <property type="entry name" value="P-loop_NTPase"/>
</dbReference>
<dbReference type="InterPro" id="IPR010624">
    <property type="entry name" value="KaiC_dom"/>
</dbReference>
<sequence>MTVTTGSDGLDDLLGGGLPDGRTVLVTGGPGTGKSTLAMGFLQAGLDAGERCLLVSTEQTAAELRDSFAGFDFDLDHERLDLVTLQAVPGDPVTHDESMLVFEPDDDPDDHPLDFTDGSSLSYLRGELEPYAPVDRVVVDSVSALSGFAVDRDRFRRDVLELVRFVANRFDATSLFTSERGTVRAAHSEGGGPLDALKYITHGVVDLQRVDVEGSARRRLRVEKLRGREHDSRPHEYELTPEGVRVLGRRPVRRTTDETAVPTRVDGLDELLGGGVVRGGTGLLEHDGRANLTELVARVVEAAIEEGFVVPFVPSVNMTPEGLERYLSPAVGTVDELLATDRLFVFDAAGVRDADERNVFHVADGPEDVQRAAERIDERRGDDPLYYVANTEAFLHAVTPDELRELRYWARLAYLTPEDTALFMHYPEMIDDELAEFFVDDANQVLRTWLDDSGLQYVKLEKSPTGHVGSSGYVEFEAEYPYVDVRLPR</sequence>
<accession>A0ABD5P7C2</accession>
<feature type="domain" description="KaiC" evidence="3">
    <location>
        <begin position="1"/>
        <end position="260"/>
    </location>
</feature>
<dbReference type="GO" id="GO:0005524">
    <property type="term" value="F:ATP binding"/>
    <property type="evidence" value="ECO:0007669"/>
    <property type="project" value="UniProtKB-KW"/>
</dbReference>